<dbReference type="InterPro" id="IPR000754">
    <property type="entry name" value="Ribosomal_uS9"/>
</dbReference>
<dbReference type="OrthoDB" id="10254627at2759"/>
<dbReference type="STRING" id="1890683.A0A427XTT6"/>
<dbReference type="PROSITE" id="PS00360">
    <property type="entry name" value="RIBOSOMAL_S9"/>
    <property type="match status" value="1"/>
</dbReference>
<dbReference type="Proteomes" id="UP000279259">
    <property type="component" value="Unassembled WGS sequence"/>
</dbReference>
<dbReference type="Pfam" id="PF00380">
    <property type="entry name" value="Ribosomal_S9"/>
    <property type="match status" value="1"/>
</dbReference>
<comment type="caution">
    <text evidence="6">The sequence shown here is derived from an EMBL/GenBank/DDBJ whole genome shotgun (WGS) entry which is preliminary data.</text>
</comment>
<dbReference type="EMBL" id="RSCD01000027">
    <property type="protein sequence ID" value="RSH82243.1"/>
    <property type="molecule type" value="Genomic_DNA"/>
</dbReference>
<dbReference type="GO" id="GO:0003723">
    <property type="term" value="F:RNA binding"/>
    <property type="evidence" value="ECO:0007669"/>
    <property type="project" value="TreeGrafter"/>
</dbReference>
<dbReference type="AlphaFoldDB" id="A0A427XTT6"/>
<proteinExistence type="inferred from homology"/>
<evidence type="ECO:0000256" key="4">
    <source>
        <dbReference type="RuleBase" id="RU003815"/>
    </source>
</evidence>
<dbReference type="PANTHER" id="PTHR21569:SF1">
    <property type="entry name" value="SMALL RIBOSOMAL SUBUNIT PROTEIN US9M"/>
    <property type="match status" value="1"/>
</dbReference>
<gene>
    <name evidence="6" type="primary">MRPS9</name>
    <name evidence="6" type="ORF">EHS25_005953</name>
</gene>
<dbReference type="InterPro" id="IPR020574">
    <property type="entry name" value="Ribosomal_uS9_CS"/>
</dbReference>
<dbReference type="GO" id="GO:0003735">
    <property type="term" value="F:structural constituent of ribosome"/>
    <property type="evidence" value="ECO:0007669"/>
    <property type="project" value="InterPro"/>
</dbReference>
<reference evidence="6 7" key="1">
    <citation type="submission" date="2018-11" db="EMBL/GenBank/DDBJ databases">
        <title>Genome sequence of Saitozyma podzolica DSM 27192.</title>
        <authorList>
            <person name="Aliyu H."/>
            <person name="Gorte O."/>
            <person name="Ochsenreither K."/>
        </authorList>
    </citation>
    <scope>NUCLEOTIDE SEQUENCE [LARGE SCALE GENOMIC DNA]</scope>
    <source>
        <strain evidence="6 7">DSM 27192</strain>
    </source>
</reference>
<dbReference type="GO" id="GO:0005763">
    <property type="term" value="C:mitochondrial small ribosomal subunit"/>
    <property type="evidence" value="ECO:0007669"/>
    <property type="project" value="TreeGrafter"/>
</dbReference>
<name>A0A427XTT6_9TREE</name>
<feature type="region of interest" description="Disordered" evidence="5">
    <location>
        <begin position="23"/>
        <end position="51"/>
    </location>
</feature>
<dbReference type="Gene3D" id="3.30.230.10">
    <property type="match status" value="1"/>
</dbReference>
<dbReference type="PANTHER" id="PTHR21569">
    <property type="entry name" value="RIBOSOMAL PROTEIN S9"/>
    <property type="match status" value="1"/>
</dbReference>
<sequence>MSVASSSSLRALRLASAPRFARAASTYQPSSSSSVDAPPPRARPASPSFFTGKPTYHDSLASLQSSLKSAQTSLRAAHVYPLPSSLPMPQPPRASWVSSSALSTMLGTQLRTNTHREVVELLNELHAVRHLADLAGMADVASSVDSALERYERPEKVEAGKRSGEGSRVDELGRAYAMGRRKESSARVWMIANPKATGSLDVAETLGFASELPISEVLVNHLPLSAHFVRPCDRETVLRPLRITGLLGAYNIFALARGGGTTGQAGAVALAVARALAILREDVGDVLRSDGALMRDTRMVERKKTGKPKARKAYTWVKR</sequence>
<evidence type="ECO:0000313" key="6">
    <source>
        <dbReference type="EMBL" id="RSH82243.1"/>
    </source>
</evidence>
<dbReference type="FunFam" id="3.30.230.10:FF:000114">
    <property type="entry name" value="Unplaced genomic scaffold supercont1.201, whole genome shotgun sequence"/>
    <property type="match status" value="1"/>
</dbReference>
<dbReference type="SUPFAM" id="SSF54211">
    <property type="entry name" value="Ribosomal protein S5 domain 2-like"/>
    <property type="match status" value="1"/>
</dbReference>
<protein>
    <submittedName>
        <fullName evidence="6">37S ribosomal protein S9, mitochondrial</fullName>
    </submittedName>
</protein>
<organism evidence="6 7">
    <name type="scientific">Saitozyma podzolica</name>
    <dbReference type="NCBI Taxonomy" id="1890683"/>
    <lineage>
        <taxon>Eukaryota</taxon>
        <taxon>Fungi</taxon>
        <taxon>Dikarya</taxon>
        <taxon>Basidiomycota</taxon>
        <taxon>Agaricomycotina</taxon>
        <taxon>Tremellomycetes</taxon>
        <taxon>Tremellales</taxon>
        <taxon>Trimorphomycetaceae</taxon>
        <taxon>Saitozyma</taxon>
    </lineage>
</organism>
<evidence type="ECO:0000256" key="1">
    <source>
        <dbReference type="ARBA" id="ARBA00005251"/>
    </source>
</evidence>
<evidence type="ECO:0000313" key="7">
    <source>
        <dbReference type="Proteomes" id="UP000279259"/>
    </source>
</evidence>
<keyword evidence="2 4" id="KW-0689">Ribosomal protein</keyword>
<dbReference type="InterPro" id="IPR014721">
    <property type="entry name" value="Ribsml_uS5_D2-typ_fold_subgr"/>
</dbReference>
<feature type="compositionally biased region" description="Low complexity" evidence="5">
    <location>
        <begin position="23"/>
        <end position="36"/>
    </location>
</feature>
<evidence type="ECO:0000256" key="3">
    <source>
        <dbReference type="ARBA" id="ARBA00023274"/>
    </source>
</evidence>
<evidence type="ECO:0000256" key="5">
    <source>
        <dbReference type="SAM" id="MobiDB-lite"/>
    </source>
</evidence>
<keyword evidence="7" id="KW-1185">Reference proteome</keyword>
<dbReference type="InterPro" id="IPR020568">
    <property type="entry name" value="Ribosomal_Su5_D2-typ_SF"/>
</dbReference>
<dbReference type="GO" id="GO:0006412">
    <property type="term" value="P:translation"/>
    <property type="evidence" value="ECO:0007669"/>
    <property type="project" value="InterPro"/>
</dbReference>
<evidence type="ECO:0000256" key="2">
    <source>
        <dbReference type="ARBA" id="ARBA00022980"/>
    </source>
</evidence>
<accession>A0A427XTT6</accession>
<comment type="similarity">
    <text evidence="1 4">Belongs to the universal ribosomal protein uS9 family.</text>
</comment>
<keyword evidence="3 4" id="KW-0687">Ribonucleoprotein</keyword>